<keyword evidence="1" id="KW-1133">Transmembrane helix</keyword>
<feature type="transmembrane region" description="Helical" evidence="1">
    <location>
        <begin position="87"/>
        <end position="111"/>
    </location>
</feature>
<proteinExistence type="predicted"/>
<sequence>SSDHMTFSQSSSGSSRCSLANFRWVCTCTSLSRGTCLPQQDLSLWQRSVLLMVVFVTLVPALCGSFTRSPCLGLELLLTLHGAPDGAKLSVILYVFHFQILAPIVDFFLAYCRFNIPSLVQVYSFVSGVF</sequence>
<reference evidence="2" key="2">
    <citation type="submission" date="2016-06" db="EMBL/GenBank/DDBJ databases">
        <title>The genome of a short-lived fish provides insights into sex chromosome evolution and the genetic control of aging.</title>
        <authorList>
            <person name="Reichwald K."/>
            <person name="Felder M."/>
            <person name="Petzold A."/>
            <person name="Koch P."/>
            <person name="Groth M."/>
            <person name="Platzer M."/>
        </authorList>
    </citation>
    <scope>NUCLEOTIDE SEQUENCE</scope>
    <source>
        <tissue evidence="2">Brain</tissue>
    </source>
</reference>
<protein>
    <submittedName>
        <fullName evidence="2">Uncharacterized protein</fullName>
    </submittedName>
</protein>
<accession>A0A1A8PJ71</accession>
<feature type="transmembrane region" description="Helical" evidence="1">
    <location>
        <begin position="49"/>
        <end position="67"/>
    </location>
</feature>
<keyword evidence="1" id="KW-0472">Membrane</keyword>
<dbReference type="AlphaFoldDB" id="A0A1A8PJ71"/>
<keyword evidence="1" id="KW-0812">Transmembrane</keyword>
<organism evidence="2">
    <name type="scientific">Nothobranchius pienaari</name>
    <dbReference type="NCBI Taxonomy" id="704102"/>
    <lineage>
        <taxon>Eukaryota</taxon>
        <taxon>Metazoa</taxon>
        <taxon>Chordata</taxon>
        <taxon>Craniata</taxon>
        <taxon>Vertebrata</taxon>
        <taxon>Euteleostomi</taxon>
        <taxon>Actinopterygii</taxon>
        <taxon>Neopterygii</taxon>
        <taxon>Teleostei</taxon>
        <taxon>Neoteleostei</taxon>
        <taxon>Acanthomorphata</taxon>
        <taxon>Ovalentaria</taxon>
        <taxon>Atherinomorphae</taxon>
        <taxon>Cyprinodontiformes</taxon>
        <taxon>Nothobranchiidae</taxon>
        <taxon>Nothobranchius</taxon>
    </lineage>
</organism>
<evidence type="ECO:0000256" key="1">
    <source>
        <dbReference type="SAM" id="Phobius"/>
    </source>
</evidence>
<feature type="non-terminal residue" evidence="2">
    <location>
        <position position="1"/>
    </location>
</feature>
<dbReference type="EMBL" id="HAEG01008137">
    <property type="protein sequence ID" value="SBR81064.1"/>
    <property type="molecule type" value="Transcribed_RNA"/>
</dbReference>
<name>A0A1A8PJ71_9TELE</name>
<gene>
    <name evidence="2" type="primary">Nfu_g_1_020455</name>
</gene>
<evidence type="ECO:0000313" key="2">
    <source>
        <dbReference type="EMBL" id="SBR81064.1"/>
    </source>
</evidence>
<feature type="non-terminal residue" evidence="2">
    <location>
        <position position="130"/>
    </location>
</feature>
<reference evidence="2" key="1">
    <citation type="submission" date="2016-05" db="EMBL/GenBank/DDBJ databases">
        <authorList>
            <person name="Lavstsen T."/>
            <person name="Jespersen J.S."/>
        </authorList>
    </citation>
    <scope>NUCLEOTIDE SEQUENCE</scope>
    <source>
        <tissue evidence="2">Brain</tissue>
    </source>
</reference>